<feature type="compositionally biased region" description="Low complexity" evidence="2">
    <location>
        <begin position="778"/>
        <end position="798"/>
    </location>
</feature>
<dbReference type="PANTHER" id="PTHR12790:SF0">
    <property type="entry name" value="RNA POLYMERASE I-SPECIFIC TRANSCRIPTION INITIATION FACTOR RRN3-RELATED"/>
    <property type="match status" value="1"/>
</dbReference>
<dbReference type="GO" id="GO:0005634">
    <property type="term" value="C:nucleus"/>
    <property type="evidence" value="ECO:0007669"/>
    <property type="project" value="TreeGrafter"/>
</dbReference>
<feature type="region of interest" description="Disordered" evidence="2">
    <location>
        <begin position="602"/>
        <end position="630"/>
    </location>
</feature>
<dbReference type="eggNOG" id="KOG2434">
    <property type="taxonomic scope" value="Eukaryota"/>
</dbReference>
<dbReference type="GeneID" id="17351631"/>
<dbReference type="GO" id="GO:0001042">
    <property type="term" value="F:RNA polymerase I core binding"/>
    <property type="evidence" value="ECO:0007669"/>
    <property type="project" value="TreeGrafter"/>
</dbReference>
<comment type="similarity">
    <text evidence="1">Belongs to the RRN3 family.</text>
</comment>
<accession>E1ZPU4</accession>
<dbReference type="OMA" id="YVLCYHM"/>
<evidence type="ECO:0000256" key="2">
    <source>
        <dbReference type="SAM" id="MobiDB-lite"/>
    </source>
</evidence>
<dbReference type="FunCoup" id="E1ZPU4">
    <property type="interactions" value="1538"/>
</dbReference>
<organism evidence="4">
    <name type="scientific">Chlorella variabilis</name>
    <name type="common">Green alga</name>
    <dbReference type="NCBI Taxonomy" id="554065"/>
    <lineage>
        <taxon>Eukaryota</taxon>
        <taxon>Viridiplantae</taxon>
        <taxon>Chlorophyta</taxon>
        <taxon>core chlorophytes</taxon>
        <taxon>Trebouxiophyceae</taxon>
        <taxon>Chlorellales</taxon>
        <taxon>Chlorellaceae</taxon>
        <taxon>Chlorella clade</taxon>
        <taxon>Chlorella</taxon>
    </lineage>
</organism>
<dbReference type="PANTHER" id="PTHR12790">
    <property type="entry name" value="TRANSCRIPTION INITIATION FACTOR IA RRN3"/>
    <property type="match status" value="1"/>
</dbReference>
<dbReference type="AlphaFoldDB" id="E1ZPU4"/>
<reference evidence="3 4" key="1">
    <citation type="journal article" date="2010" name="Plant Cell">
        <title>The Chlorella variabilis NC64A genome reveals adaptation to photosymbiosis, coevolution with viruses, and cryptic sex.</title>
        <authorList>
            <person name="Blanc G."/>
            <person name="Duncan G."/>
            <person name="Agarkova I."/>
            <person name="Borodovsky M."/>
            <person name="Gurnon J."/>
            <person name="Kuo A."/>
            <person name="Lindquist E."/>
            <person name="Lucas S."/>
            <person name="Pangilinan J."/>
            <person name="Polle J."/>
            <person name="Salamov A."/>
            <person name="Terry A."/>
            <person name="Yamada T."/>
            <person name="Dunigan D.D."/>
            <person name="Grigoriev I.V."/>
            <person name="Claverie J.M."/>
            <person name="Van Etten J.L."/>
        </authorList>
    </citation>
    <scope>NUCLEOTIDE SEQUENCE [LARGE SCALE GENOMIC DNA]</scope>
    <source>
        <strain evidence="3 4">NC64A</strain>
    </source>
</reference>
<proteinExistence type="inferred from homology"/>
<evidence type="ECO:0000256" key="1">
    <source>
        <dbReference type="ARBA" id="ARBA00010098"/>
    </source>
</evidence>
<dbReference type="InterPro" id="IPR007991">
    <property type="entry name" value="RNA_pol_I_trans_ini_fac_RRN3"/>
</dbReference>
<feature type="region of interest" description="Disordered" evidence="2">
    <location>
        <begin position="747"/>
        <end position="856"/>
    </location>
</feature>
<evidence type="ECO:0000313" key="3">
    <source>
        <dbReference type="EMBL" id="EFN52041.1"/>
    </source>
</evidence>
<dbReference type="OrthoDB" id="26970at2759"/>
<dbReference type="InParanoid" id="E1ZPU4"/>
<dbReference type="KEGG" id="cvr:CHLNCDRAFT_54625"/>
<sequence>MSVGADADELLRQYVQEALAAKASGGSTALYDQLVSEVKRLKGALRGGGGVGAGAAAPDPAAADQLTALLRVLGACVSLVHERRHELLLKELLDTPLWQVPQALRLELLDWVAHVVVANGALVQSCLQTLVYSLLPPPGPPLPDPHPGEQWQPLEGQALIQDEVLGATEKVLVLVPTAGSRLLPLVVANFPHKLRDRNTQCLYLRAVYGLAEGRAGGGIREGLLSGVLEHLISIDVEIRWAGGVEGCGAGAVGRWQWQTVAERRWEDIAEVHTEETREEEGGLPPEEEPDIFELEGMSELDLGNHGGSSGEDGASPRPAARGGWEGGHALKHPAAAAGGGEGEAAEKPRVDETADKLDSMMELTFAHLAARQAAGQLPGAWATLLGAFERCVLLTHRSKFTQFLLFYACRQAPEPCCRAFLHLLISRLTDKQQPPIARSACAAYAASFLARRAPGGGRGRASLGPGRRGSGARASQLAHLPPRGEARQAAYCPEGLVVESLQRIADWCLRYARDEDRRGGLPPIPSSSSIAMISSDAKVRHGAFHAACQALLYVLCYHMEPLLRPPRARQHNHDGGVGAAVAPAGIGEPAAAGAAAAAAGAAGSLGASGGTPASVDTPTGMRAHERRDATHAQREACAEAVRQLFSGPMPKLLQHGLDPLSSCARSVVAEFGRQARVQGFDELAKIVREWERRHAGGGGGAHAHKPPHRQLELFFPFDPYLLRRSASHLDLGATYVWWRRGHPAGAVRADLESSDTDSDEEEEEEEEAGSEMSEEEAAAAAGQALSGLDDSSSSSSSSSDDDDSSNSSSSSSGYESSSNSGDTDDLKRTRFGSVPGSSLGSDYRARKRPHLPGALKAPMLFGGPAGSPTLGFAVPHHGSLSSGGSPPYGVSPLGVPPFGATKLPAFGATTGAVGELHLGLSNGLP</sequence>
<evidence type="ECO:0000313" key="4">
    <source>
        <dbReference type="Proteomes" id="UP000008141"/>
    </source>
</evidence>
<dbReference type="EMBL" id="GL433858">
    <property type="protein sequence ID" value="EFN52041.1"/>
    <property type="molecule type" value="Genomic_DNA"/>
</dbReference>
<dbReference type="STRING" id="554065.E1ZPU4"/>
<dbReference type="Proteomes" id="UP000008141">
    <property type="component" value="Unassembled WGS sequence"/>
</dbReference>
<feature type="region of interest" description="Disordered" evidence="2">
    <location>
        <begin position="455"/>
        <end position="480"/>
    </location>
</feature>
<dbReference type="Pfam" id="PF05327">
    <property type="entry name" value="RRN3"/>
    <property type="match status" value="2"/>
</dbReference>
<feature type="region of interest" description="Disordered" evidence="2">
    <location>
        <begin position="299"/>
        <end position="350"/>
    </location>
</feature>
<gene>
    <name evidence="3" type="ORF">CHLNCDRAFT_54625</name>
</gene>
<feature type="compositionally biased region" description="Acidic residues" evidence="2">
    <location>
        <begin position="752"/>
        <end position="777"/>
    </location>
</feature>
<dbReference type="GO" id="GO:0001181">
    <property type="term" value="F:RNA polymerase I general transcription initiation factor activity"/>
    <property type="evidence" value="ECO:0007669"/>
    <property type="project" value="InterPro"/>
</dbReference>
<dbReference type="GO" id="GO:0006361">
    <property type="term" value="P:transcription initiation at RNA polymerase I promoter"/>
    <property type="evidence" value="ECO:0007669"/>
    <property type="project" value="InterPro"/>
</dbReference>
<name>E1ZPU4_CHLVA</name>
<feature type="compositionally biased region" description="Low complexity" evidence="2">
    <location>
        <begin position="805"/>
        <end position="821"/>
    </location>
</feature>
<dbReference type="RefSeq" id="XP_005844143.1">
    <property type="nucleotide sequence ID" value="XM_005844081.1"/>
</dbReference>
<feature type="compositionally biased region" description="Low complexity" evidence="2">
    <location>
        <begin position="602"/>
        <end position="614"/>
    </location>
</feature>
<protein>
    <submittedName>
        <fullName evidence="3">Uncharacterized protein</fullName>
    </submittedName>
</protein>
<keyword evidence="4" id="KW-1185">Reference proteome</keyword>